<feature type="domain" description="Ku" evidence="7">
    <location>
        <begin position="52"/>
        <end position="180"/>
    </location>
</feature>
<dbReference type="AlphaFoldDB" id="A0A4V2SW19"/>
<dbReference type="HAMAP" id="MF_01875">
    <property type="entry name" value="Prokaryotic_Ku"/>
    <property type="match status" value="1"/>
</dbReference>
<dbReference type="InterPro" id="IPR006164">
    <property type="entry name" value="DNA_bd_Ku70/Ku80"/>
</dbReference>
<evidence type="ECO:0000256" key="1">
    <source>
        <dbReference type="ARBA" id="ARBA00022763"/>
    </source>
</evidence>
<comment type="subunit">
    <text evidence="5">Homodimer. Interacts with LigD.</text>
</comment>
<dbReference type="Proteomes" id="UP000294813">
    <property type="component" value="Unassembled WGS sequence"/>
</dbReference>
<evidence type="ECO:0000256" key="6">
    <source>
        <dbReference type="SAM" id="MobiDB-lite"/>
    </source>
</evidence>
<proteinExistence type="inferred from homology"/>
<dbReference type="GO" id="GO:0006303">
    <property type="term" value="P:double-strand break repair via nonhomologous end joining"/>
    <property type="evidence" value="ECO:0007669"/>
    <property type="project" value="UniProtKB-UniRule"/>
</dbReference>
<evidence type="ECO:0000313" key="8">
    <source>
        <dbReference type="EMBL" id="TCP60206.1"/>
    </source>
</evidence>
<evidence type="ECO:0000256" key="4">
    <source>
        <dbReference type="ARBA" id="ARBA00023204"/>
    </source>
</evidence>
<dbReference type="PANTHER" id="PTHR41251">
    <property type="entry name" value="NON-HOMOLOGOUS END JOINING PROTEIN KU"/>
    <property type="match status" value="1"/>
</dbReference>
<evidence type="ECO:0000256" key="2">
    <source>
        <dbReference type="ARBA" id="ARBA00023125"/>
    </source>
</evidence>
<dbReference type="InterPro" id="IPR009187">
    <property type="entry name" value="Prok_Ku"/>
</dbReference>
<dbReference type="InterPro" id="IPR016194">
    <property type="entry name" value="SPOC-like_C_dom_sf"/>
</dbReference>
<dbReference type="FunFam" id="2.40.290.10:FF:000004">
    <property type="entry name" value="Non-homologous end joining protein Ku"/>
    <property type="match status" value="1"/>
</dbReference>
<feature type="region of interest" description="Disordered" evidence="6">
    <location>
        <begin position="253"/>
        <end position="275"/>
    </location>
</feature>
<gene>
    <name evidence="5" type="primary">ku</name>
    <name evidence="8" type="ORF">EDD73_14013</name>
</gene>
<organism evidence="8 9">
    <name type="scientific">Heliophilum fasciatum</name>
    <dbReference type="NCBI Taxonomy" id="35700"/>
    <lineage>
        <taxon>Bacteria</taxon>
        <taxon>Bacillati</taxon>
        <taxon>Bacillota</taxon>
        <taxon>Clostridia</taxon>
        <taxon>Eubacteriales</taxon>
        <taxon>Heliobacteriaceae</taxon>
        <taxon>Heliophilum</taxon>
    </lineage>
</organism>
<dbReference type="SMART" id="SM00559">
    <property type="entry name" value="Ku78"/>
    <property type="match status" value="1"/>
</dbReference>
<sequence length="275" mass="30833">MRSMWTGAISFGLIHIPVKLFAATEDKDVRFNWLHKECNSPVQYKKHCPHCNKEVGQDDLVKGFEYEKGRFVLIADEELEALAPEGTRTIDIKSFVHLKEIDPIYFAKTYYLAPDGRGQKAFALLRAALQEADRLALAKVVLRAKESLAAVRVYKEGLAMHLMLFPEEIRGLEGLGDIGVGMAIDAKEKTMALQLIDSLTEPWEPVKWHNEYQTRVRELIDAKIQGQTPVEAPRVAATGNVIDLMAALKASIEQAKEKQAKPPAPPTTKKRQKTS</sequence>
<protein>
    <recommendedName>
        <fullName evidence="5">Non-homologous end joining protein Ku</fullName>
    </recommendedName>
</protein>
<evidence type="ECO:0000259" key="7">
    <source>
        <dbReference type="SMART" id="SM00559"/>
    </source>
</evidence>
<comment type="function">
    <text evidence="5">With LigD forms a non-homologous end joining (NHEJ) DNA repair enzyme, which repairs dsDNA breaks with reduced fidelity. Binds linear dsDNA with 5'- and 3'- overhangs but not closed circular dsDNA nor ssDNA. Recruits and stimulates the ligase activity of LigD.</text>
</comment>
<keyword evidence="9" id="KW-1185">Reference proteome</keyword>
<keyword evidence="3 5" id="KW-0233">DNA recombination</keyword>
<keyword evidence="2 5" id="KW-0238">DNA-binding</keyword>
<dbReference type="NCBIfam" id="TIGR02772">
    <property type="entry name" value="Ku_bact"/>
    <property type="match status" value="1"/>
</dbReference>
<dbReference type="PANTHER" id="PTHR41251:SF1">
    <property type="entry name" value="NON-HOMOLOGOUS END JOINING PROTEIN KU"/>
    <property type="match status" value="1"/>
</dbReference>
<dbReference type="Pfam" id="PF02735">
    <property type="entry name" value="Ku"/>
    <property type="match status" value="1"/>
</dbReference>
<reference evidence="8 9" key="1">
    <citation type="submission" date="2019-03" db="EMBL/GenBank/DDBJ databases">
        <title>Genomic Encyclopedia of Type Strains, Phase IV (KMG-IV): sequencing the most valuable type-strain genomes for metagenomic binning, comparative biology and taxonomic classification.</title>
        <authorList>
            <person name="Goeker M."/>
        </authorList>
    </citation>
    <scope>NUCLEOTIDE SEQUENCE [LARGE SCALE GENOMIC DNA]</scope>
    <source>
        <strain evidence="8 9">DSM 11170</strain>
    </source>
</reference>
<dbReference type="CDD" id="cd00789">
    <property type="entry name" value="KU_like"/>
    <property type="match status" value="1"/>
</dbReference>
<comment type="similarity">
    <text evidence="5">Belongs to the prokaryotic Ku family.</text>
</comment>
<evidence type="ECO:0000256" key="3">
    <source>
        <dbReference type="ARBA" id="ARBA00023172"/>
    </source>
</evidence>
<dbReference type="GO" id="GO:0006310">
    <property type="term" value="P:DNA recombination"/>
    <property type="evidence" value="ECO:0007669"/>
    <property type="project" value="UniProtKB-KW"/>
</dbReference>
<dbReference type="GO" id="GO:0003690">
    <property type="term" value="F:double-stranded DNA binding"/>
    <property type="evidence" value="ECO:0007669"/>
    <property type="project" value="UniProtKB-UniRule"/>
</dbReference>
<keyword evidence="1 5" id="KW-0227">DNA damage</keyword>
<name>A0A4V2SW19_9FIRM</name>
<accession>A0A4V2SW19</accession>
<dbReference type="PIRSF" id="PIRSF006493">
    <property type="entry name" value="Prok_Ku"/>
    <property type="match status" value="1"/>
</dbReference>
<evidence type="ECO:0000256" key="5">
    <source>
        <dbReference type="HAMAP-Rule" id="MF_01875"/>
    </source>
</evidence>
<comment type="caution">
    <text evidence="8">The sequence shown here is derived from an EMBL/GenBank/DDBJ whole genome shotgun (WGS) entry which is preliminary data.</text>
</comment>
<dbReference type="Gene3D" id="2.40.290.10">
    <property type="match status" value="1"/>
</dbReference>
<keyword evidence="4 5" id="KW-0234">DNA repair</keyword>
<evidence type="ECO:0000313" key="9">
    <source>
        <dbReference type="Proteomes" id="UP000294813"/>
    </source>
</evidence>
<dbReference type="EMBL" id="SLXT01000040">
    <property type="protein sequence ID" value="TCP60206.1"/>
    <property type="molecule type" value="Genomic_DNA"/>
</dbReference>
<dbReference type="SUPFAM" id="SSF100939">
    <property type="entry name" value="SPOC domain-like"/>
    <property type="match status" value="1"/>
</dbReference>